<dbReference type="SMART" id="SM00216">
    <property type="entry name" value="VWD"/>
    <property type="match status" value="1"/>
</dbReference>
<dbReference type="PROSITE" id="PS51233">
    <property type="entry name" value="VWFD"/>
    <property type="match status" value="1"/>
</dbReference>
<dbReference type="VEuPathDB" id="VectorBase:AALB20_036796"/>
<feature type="compositionally biased region" description="Polar residues" evidence="7">
    <location>
        <begin position="1424"/>
        <end position="1455"/>
    </location>
</feature>
<evidence type="ECO:0000256" key="9">
    <source>
        <dbReference type="SAM" id="SignalP"/>
    </source>
</evidence>
<evidence type="ECO:0000256" key="2">
    <source>
        <dbReference type="ARBA" id="ARBA00022692"/>
    </source>
</evidence>
<dbReference type="Pfam" id="PF00094">
    <property type="entry name" value="VWD"/>
    <property type="match status" value="1"/>
</dbReference>
<dbReference type="SMART" id="SM00723">
    <property type="entry name" value="AMOP"/>
    <property type="match status" value="1"/>
</dbReference>
<dbReference type="PROSITE" id="PS51220">
    <property type="entry name" value="NIDO"/>
    <property type="match status" value="1"/>
</dbReference>
<dbReference type="Pfam" id="PF03782">
    <property type="entry name" value="AMOP"/>
    <property type="match status" value="1"/>
</dbReference>
<dbReference type="EnsemblMetazoa" id="AALB006494-RA">
    <property type="protein sequence ID" value="AALB006494-PA"/>
    <property type="gene ID" value="AALB006494"/>
</dbReference>
<evidence type="ECO:0008006" key="12">
    <source>
        <dbReference type="Google" id="ProtNLM"/>
    </source>
</evidence>
<dbReference type="KEGG" id="aali:118463018"/>
<feature type="compositionally biased region" description="Low complexity" evidence="7">
    <location>
        <begin position="1414"/>
        <end position="1423"/>
    </location>
</feature>
<evidence type="ECO:0000256" key="4">
    <source>
        <dbReference type="ARBA" id="ARBA00023136"/>
    </source>
</evidence>
<dbReference type="GeneID" id="118463018"/>
<keyword evidence="2 8" id="KW-0812">Transmembrane</keyword>
<dbReference type="Gene3D" id="2.60.40.10">
    <property type="entry name" value="Immunoglobulins"/>
    <property type="match status" value="1"/>
</dbReference>
<dbReference type="STRING" id="7167.A0A182FIZ9"/>
<dbReference type="Pfam" id="PF23263">
    <property type="entry name" value="C8-3_MUC4"/>
    <property type="match status" value="1"/>
</dbReference>
<keyword evidence="5" id="KW-1015">Disulfide bond</keyword>
<feature type="compositionally biased region" description="Acidic residues" evidence="7">
    <location>
        <begin position="1337"/>
        <end position="1346"/>
    </location>
</feature>
<dbReference type="SMART" id="SM00539">
    <property type="entry name" value="NIDO"/>
    <property type="match status" value="1"/>
</dbReference>
<dbReference type="InterPro" id="IPR003886">
    <property type="entry name" value="NIDO_dom"/>
</dbReference>
<feature type="chain" id="PRO_5043422146" description="Sushi domain-containing protein" evidence="9">
    <location>
        <begin position="27"/>
        <end position="1466"/>
    </location>
</feature>
<feature type="region of interest" description="Disordered" evidence="7">
    <location>
        <begin position="1225"/>
        <end position="1298"/>
    </location>
</feature>
<evidence type="ECO:0000313" key="10">
    <source>
        <dbReference type="EnsemblMetazoa" id="AALB006494-PA"/>
    </source>
</evidence>
<dbReference type="GO" id="GO:0016020">
    <property type="term" value="C:membrane"/>
    <property type="evidence" value="ECO:0007669"/>
    <property type="project" value="UniProtKB-SubCell"/>
</dbReference>
<sequence>MRWKTLLLLLLLSAVTLLSQSTAVQAKELTADGDPAPDTDGLEDGGSIDTAVDSDHDQPAAAETDIEQEDEQENEEDPSEGDAAGDQDGQDQIDVETDGEAGAGEAKKGRYYMYDDFMSGLDLADNNYNWEDPMNRVQPKEPPSHSIAGGYTINPTRLAQIRRNFLYPFYDRGGPEDTGDLQRDIHASMPQVHKNFNFQLPFFGFRFNYTRVSMNGFLEFSDPPEHYTYPLSFPIKDWPRRNDPSFIGIFFSKCRIGRIYQTDFDQRSPGVYFRMERDLMTRTDRPGVEMRERVMWDIREGVVGSDTFVPKHVIITTWKNMSFAGGIDNSLFRTNSFQMVLATDEVYTYAIFNYAEINWSSHTEAGGDTTGGEGGVPAYIGFNAGNGTQAYEYKPYSQASVLRDLTGRGWANGFPGRHIFRIDERIMLGTCNKDIDASHLPLVFAPESGNMLGGTVVNITGPCFTREDRVACRFDTEEVVGTVVDTNRAICIQPFLKAQGYIRFEISIGTDRFKWRGRYFVETPATATDRIFFETDDVHRRAPSEIRITWNRFNLTTNLNANVQISLWGYREATIRPELEFIDMLETQLTNTGVYTIVPANYRNRDNTRTVDMQFGFIQINLTNPEQYNNLRISPVLWSKPIPLGWYFGPQWQRIHGRNWPRALCENWLRTDRFLRNFAHELPICPCTLEHALLDKGRFLPDPDCDRDANPTCLQHRGAIHCVRSGQPTVQGSEQQCCYDRNGLLMLSYDQMWGSRPRRNHNIGQIPWNEANKVPTLSTWFHDVRPYYSCCMWQDEQAVGCETFRFERRPSQDCIAYQPPGVAGIFGDPHVVTFDGLQYTFNGMGEFVLLRGNNGRERIDVQGRFEQVARNLHGPVMATQLTSVVARGNTSTIIEVRLRPREAQWRYRLDVFADQRRIYFDRQSLKFQHFHGVTVYTPTYILNQSEVVIMFSSGVGVEVVENNGFMTARVYTPWSFINKTRGLFGNWSWDMADDLTTPGGAIITPNVNNFQNVHEQFGMFWMLSDREVEGVGQALFTREFGRTSSYFANASFVPNFIREPSLFLPPNRTQDVQRAEELCGESYQCRFDYGMSLSREMAHFTKNYHASIVNIQTVNDKRVISCGILETPRFGRKSNFLFTPGARVSFECNEGFFLIGDSRRVCMENGQWDVPEYGYTECLRGVFYSRRTAWIAIGIVIAVIIPLMLCIVCGVYCLRKRKRKEDPDWRLPLPSRSGSRATLRKGEDNSSEYDENTIRKTNLYDGSYRTHEPLEGKPDVQFPSKKMDLDEEDLTSSEGGDYSARVASDIEYKNLADHKQLGRRSQRLQQQQQQQAGLFSEGDEDGDDDDGKGYPPPPPPVTGVGQQQQQQQQQGRRQLQLGSGTGSPIETYGAYSPTFSDIDRASSFATEDNSPVNQRRPQQQDQQNGNLSPLPNTSRNYYAGQPGSQTQPLVQNTGLPSRMDSRSTEV</sequence>
<name>A0A182FIZ9_ANOAL</name>
<dbReference type="SUPFAM" id="SSF57535">
    <property type="entry name" value="Complement control module/SCR domain"/>
    <property type="match status" value="1"/>
</dbReference>
<dbReference type="Pfam" id="PF00084">
    <property type="entry name" value="Sushi"/>
    <property type="match status" value="1"/>
</dbReference>
<dbReference type="InterPro" id="IPR014756">
    <property type="entry name" value="Ig_E-set"/>
</dbReference>
<dbReference type="PANTHER" id="PTHR13802">
    <property type="entry name" value="MUCIN 4-RELATED"/>
    <property type="match status" value="1"/>
</dbReference>
<feature type="compositionally biased region" description="Basic and acidic residues" evidence="7">
    <location>
        <begin position="1264"/>
        <end position="1274"/>
    </location>
</feature>
<dbReference type="SMART" id="SM00032">
    <property type="entry name" value="CCP"/>
    <property type="match status" value="1"/>
</dbReference>
<dbReference type="PANTHER" id="PTHR13802:SF52">
    <property type="entry name" value="MUCIN-4"/>
    <property type="match status" value="1"/>
</dbReference>
<evidence type="ECO:0000313" key="11">
    <source>
        <dbReference type="Proteomes" id="UP000069272"/>
    </source>
</evidence>
<feature type="region of interest" description="Disordered" evidence="7">
    <location>
        <begin position="24"/>
        <end position="102"/>
    </location>
</feature>
<reference evidence="10 11" key="1">
    <citation type="journal article" date="2017" name="G3 (Bethesda)">
        <title>The Physical Genome Mapping of Anopheles albimanus Corrected Scaffold Misassemblies and Identified Interarm Rearrangements in Genus Anopheles.</title>
        <authorList>
            <person name="Artemov G.N."/>
            <person name="Peery A.N."/>
            <person name="Jiang X."/>
            <person name="Tu Z."/>
            <person name="Stegniy V.N."/>
            <person name="Sharakhova M.V."/>
            <person name="Sharakhov I.V."/>
        </authorList>
    </citation>
    <scope>NUCLEOTIDE SEQUENCE [LARGE SCALE GENOMIC DNA]</scope>
    <source>
        <strain evidence="10 11">ALBI9_A</strain>
    </source>
</reference>
<dbReference type="OrthoDB" id="6051552at2759"/>
<dbReference type="InterPro" id="IPR035976">
    <property type="entry name" value="Sushi/SCR/CCP_sf"/>
</dbReference>
<dbReference type="InterPro" id="IPR051495">
    <property type="entry name" value="Epithelial_Barrier/Signaling"/>
</dbReference>
<dbReference type="Gene3D" id="2.10.70.10">
    <property type="entry name" value="Complement Module, domain 1"/>
    <property type="match status" value="1"/>
</dbReference>
<dbReference type="InterPro" id="IPR001846">
    <property type="entry name" value="VWF_type-D"/>
</dbReference>
<feature type="compositionally biased region" description="Polar residues" evidence="7">
    <location>
        <begin position="1403"/>
        <end position="1413"/>
    </location>
</feature>
<reference evidence="10" key="2">
    <citation type="submission" date="2022-08" db="UniProtKB">
        <authorList>
            <consortium name="EnsemblMetazoa"/>
        </authorList>
    </citation>
    <scope>IDENTIFICATION</scope>
    <source>
        <strain evidence="10">STECLA/ALBI9_A</strain>
    </source>
</reference>
<comment type="caution">
    <text evidence="6">Lacks conserved residue(s) required for the propagation of feature annotation.</text>
</comment>
<feature type="compositionally biased region" description="Low complexity" evidence="7">
    <location>
        <begin position="1358"/>
        <end position="1378"/>
    </location>
</feature>
<comment type="subcellular location">
    <subcellularLocation>
        <location evidence="1">Membrane</location>
    </subcellularLocation>
</comment>
<keyword evidence="11" id="KW-1185">Reference proteome</keyword>
<keyword evidence="4 8" id="KW-0472">Membrane</keyword>
<keyword evidence="9" id="KW-0732">Signal</keyword>
<dbReference type="Proteomes" id="UP000069272">
    <property type="component" value="Chromosome X"/>
</dbReference>
<feature type="region of interest" description="Disordered" evidence="7">
    <location>
        <begin position="1318"/>
        <end position="1466"/>
    </location>
</feature>
<accession>A0A182FIZ9</accession>
<dbReference type="InterPro" id="IPR005533">
    <property type="entry name" value="AMOP_dom"/>
</dbReference>
<keyword evidence="3 8" id="KW-1133">Transmembrane helix</keyword>
<dbReference type="PROSITE" id="PS50923">
    <property type="entry name" value="SUSHI"/>
    <property type="match status" value="1"/>
</dbReference>
<evidence type="ECO:0000256" key="3">
    <source>
        <dbReference type="ARBA" id="ARBA00022989"/>
    </source>
</evidence>
<feature type="compositionally biased region" description="Low complexity" evidence="7">
    <location>
        <begin position="1323"/>
        <end position="1336"/>
    </location>
</feature>
<dbReference type="PROSITE" id="PS50856">
    <property type="entry name" value="AMOP"/>
    <property type="match status" value="1"/>
</dbReference>
<evidence type="ECO:0000256" key="6">
    <source>
        <dbReference type="PROSITE-ProRule" id="PRU00302"/>
    </source>
</evidence>
<dbReference type="CDD" id="cd00033">
    <property type="entry name" value="CCP"/>
    <property type="match status" value="1"/>
</dbReference>
<dbReference type="InterPro" id="IPR056619">
    <property type="entry name" value="C8-3_MUC4"/>
</dbReference>
<evidence type="ECO:0000256" key="1">
    <source>
        <dbReference type="ARBA" id="ARBA00004370"/>
    </source>
</evidence>
<feature type="compositionally biased region" description="Acidic residues" evidence="7">
    <location>
        <begin position="64"/>
        <end position="99"/>
    </location>
</feature>
<keyword evidence="6" id="KW-0768">Sushi</keyword>
<feature type="transmembrane region" description="Helical" evidence="8">
    <location>
        <begin position="1189"/>
        <end position="1214"/>
    </location>
</feature>
<evidence type="ECO:0000256" key="5">
    <source>
        <dbReference type="ARBA" id="ARBA00023157"/>
    </source>
</evidence>
<dbReference type="SUPFAM" id="SSF81296">
    <property type="entry name" value="E set domains"/>
    <property type="match status" value="1"/>
</dbReference>
<dbReference type="InterPro" id="IPR000436">
    <property type="entry name" value="Sushi_SCR_CCP_dom"/>
</dbReference>
<dbReference type="InterPro" id="IPR013783">
    <property type="entry name" value="Ig-like_fold"/>
</dbReference>
<proteinExistence type="predicted"/>
<dbReference type="RefSeq" id="XP_035785148.1">
    <property type="nucleotide sequence ID" value="XM_035929255.1"/>
</dbReference>
<dbReference type="Pfam" id="PF06119">
    <property type="entry name" value="NIDO"/>
    <property type="match status" value="1"/>
</dbReference>
<protein>
    <recommendedName>
        <fullName evidence="12">Sushi domain-containing protein</fullName>
    </recommendedName>
</protein>
<dbReference type="GO" id="GO:0007160">
    <property type="term" value="P:cell-matrix adhesion"/>
    <property type="evidence" value="ECO:0007669"/>
    <property type="project" value="InterPro"/>
</dbReference>
<evidence type="ECO:0000256" key="8">
    <source>
        <dbReference type="SAM" id="Phobius"/>
    </source>
</evidence>
<dbReference type="CTD" id="43688"/>
<evidence type="ECO:0000256" key="7">
    <source>
        <dbReference type="SAM" id="MobiDB-lite"/>
    </source>
</evidence>
<organism evidence="10 11">
    <name type="scientific">Anopheles albimanus</name>
    <name type="common">New world malaria mosquito</name>
    <dbReference type="NCBI Taxonomy" id="7167"/>
    <lineage>
        <taxon>Eukaryota</taxon>
        <taxon>Metazoa</taxon>
        <taxon>Ecdysozoa</taxon>
        <taxon>Arthropoda</taxon>
        <taxon>Hexapoda</taxon>
        <taxon>Insecta</taxon>
        <taxon>Pterygota</taxon>
        <taxon>Neoptera</taxon>
        <taxon>Endopterygota</taxon>
        <taxon>Diptera</taxon>
        <taxon>Nematocera</taxon>
        <taxon>Culicoidea</taxon>
        <taxon>Culicidae</taxon>
        <taxon>Anophelinae</taxon>
        <taxon>Anopheles</taxon>
    </lineage>
</organism>
<feature type="signal peptide" evidence="9">
    <location>
        <begin position="1"/>
        <end position="26"/>
    </location>
</feature>
<dbReference type="VEuPathDB" id="VectorBase:AALB006494"/>